<evidence type="ECO:0000256" key="1">
    <source>
        <dbReference type="SAM" id="SignalP"/>
    </source>
</evidence>
<evidence type="ECO:0000313" key="2">
    <source>
        <dbReference type="EMBL" id="KAF0534169.1"/>
    </source>
</evidence>
<dbReference type="EMBL" id="WTPW01000213">
    <property type="protein sequence ID" value="KAF0534169.1"/>
    <property type="molecule type" value="Genomic_DNA"/>
</dbReference>
<evidence type="ECO:0000313" key="3">
    <source>
        <dbReference type="Proteomes" id="UP000439903"/>
    </source>
</evidence>
<keyword evidence="3" id="KW-1185">Reference proteome</keyword>
<sequence>MKNFSFEFILFALLLIVNAAPFQLNKRATTFMACPSSAVIDLLTVKIGTDPPESGKPESFNVSGKLTRRDITKNQTLFAIQYNDAAENVIADNYTQTFNDSIKAGTQFTVSASDVPTPNLPDEYFITVAVGDPDSDNIIFAFACAFAKVGGSSEKSKIIINN</sequence>
<dbReference type="AlphaFoldDB" id="A0A8H4AUI9"/>
<accession>A0A8H4AUI9</accession>
<evidence type="ECO:0008006" key="4">
    <source>
        <dbReference type="Google" id="ProtNLM"/>
    </source>
</evidence>
<reference evidence="2 3" key="1">
    <citation type="journal article" date="2019" name="Environ. Microbiol.">
        <title>At the nexus of three kingdoms: the genome of the mycorrhizal fungus Gigaspora margarita provides insights into plant, endobacterial and fungal interactions.</title>
        <authorList>
            <person name="Venice F."/>
            <person name="Ghignone S."/>
            <person name="Salvioli di Fossalunga A."/>
            <person name="Amselem J."/>
            <person name="Novero M."/>
            <person name="Xianan X."/>
            <person name="Sedzielewska Toro K."/>
            <person name="Morin E."/>
            <person name="Lipzen A."/>
            <person name="Grigoriev I.V."/>
            <person name="Henrissat B."/>
            <person name="Martin F.M."/>
            <person name="Bonfante P."/>
        </authorList>
    </citation>
    <scope>NUCLEOTIDE SEQUENCE [LARGE SCALE GENOMIC DNA]</scope>
    <source>
        <strain evidence="2 3">BEG34</strain>
    </source>
</reference>
<organism evidence="2 3">
    <name type="scientific">Gigaspora margarita</name>
    <dbReference type="NCBI Taxonomy" id="4874"/>
    <lineage>
        <taxon>Eukaryota</taxon>
        <taxon>Fungi</taxon>
        <taxon>Fungi incertae sedis</taxon>
        <taxon>Mucoromycota</taxon>
        <taxon>Glomeromycotina</taxon>
        <taxon>Glomeromycetes</taxon>
        <taxon>Diversisporales</taxon>
        <taxon>Gigasporaceae</taxon>
        <taxon>Gigaspora</taxon>
    </lineage>
</organism>
<dbReference type="OrthoDB" id="2325819at2759"/>
<gene>
    <name evidence="2" type="ORF">F8M41_010091</name>
</gene>
<keyword evidence="1" id="KW-0732">Signal</keyword>
<dbReference type="Proteomes" id="UP000439903">
    <property type="component" value="Unassembled WGS sequence"/>
</dbReference>
<feature type="signal peptide" evidence="1">
    <location>
        <begin position="1"/>
        <end position="19"/>
    </location>
</feature>
<feature type="chain" id="PRO_5034851416" description="MD-2-related lipid-recognition domain-containing protein" evidence="1">
    <location>
        <begin position="20"/>
        <end position="162"/>
    </location>
</feature>
<comment type="caution">
    <text evidence="2">The sequence shown here is derived from an EMBL/GenBank/DDBJ whole genome shotgun (WGS) entry which is preliminary data.</text>
</comment>
<proteinExistence type="predicted"/>
<protein>
    <recommendedName>
        <fullName evidence="4">MD-2-related lipid-recognition domain-containing protein</fullName>
    </recommendedName>
</protein>
<name>A0A8H4AUI9_GIGMA</name>